<feature type="chain" id="PRO_5027883644" evidence="1">
    <location>
        <begin position="23"/>
        <end position="222"/>
    </location>
</feature>
<proteinExistence type="predicted"/>
<evidence type="ECO:0000256" key="1">
    <source>
        <dbReference type="SAM" id="SignalP"/>
    </source>
</evidence>
<dbReference type="Proteomes" id="UP000580250">
    <property type="component" value="Unassembled WGS sequence"/>
</dbReference>
<protein>
    <submittedName>
        <fullName evidence="2">Uncharacterized protein</fullName>
    </submittedName>
</protein>
<evidence type="ECO:0000313" key="2">
    <source>
        <dbReference type="EMBL" id="CAD2209487.1"/>
    </source>
</evidence>
<reference evidence="2 3" key="1">
    <citation type="submission" date="2020-08" db="EMBL/GenBank/DDBJ databases">
        <authorList>
            <person name="Koutsovoulos G."/>
            <person name="Danchin GJ E."/>
        </authorList>
    </citation>
    <scope>NUCLEOTIDE SEQUENCE [LARGE SCALE GENOMIC DNA]</scope>
</reference>
<dbReference type="AlphaFoldDB" id="A0A6V7YF76"/>
<accession>A0A6V7YF76</accession>
<organism evidence="2 3">
    <name type="scientific">Meloidogyne enterolobii</name>
    <name type="common">Root-knot nematode worm</name>
    <name type="synonym">Meloidogyne mayaguensis</name>
    <dbReference type="NCBI Taxonomy" id="390850"/>
    <lineage>
        <taxon>Eukaryota</taxon>
        <taxon>Metazoa</taxon>
        <taxon>Ecdysozoa</taxon>
        <taxon>Nematoda</taxon>
        <taxon>Chromadorea</taxon>
        <taxon>Rhabditida</taxon>
        <taxon>Tylenchina</taxon>
        <taxon>Tylenchomorpha</taxon>
        <taxon>Tylenchoidea</taxon>
        <taxon>Meloidogynidae</taxon>
        <taxon>Meloidogyninae</taxon>
        <taxon>Meloidogyne</taxon>
    </lineage>
</organism>
<feature type="signal peptide" evidence="1">
    <location>
        <begin position="1"/>
        <end position="22"/>
    </location>
</feature>
<evidence type="ECO:0000313" key="3">
    <source>
        <dbReference type="Proteomes" id="UP000580250"/>
    </source>
</evidence>
<dbReference type="OrthoDB" id="5906882at2759"/>
<keyword evidence="1" id="KW-0732">Signal</keyword>
<sequence length="222" mass="26042">MIFKTKLLIFFNLLQFIIFVKSVDYDVNIQFKINHLDTVNYKNIRIVCQSDNIHLDISFVPNSVATNIYEGKLCFQNKYKLVIADQNNNENNLEFICPEFQTDDYASLIPANIEIVGVILYTVNINGNTCNKSVNYVERNLFLTDVLFHSHSAKSNKALSNLITRKITFLEEYYKERKTNLGEWQQLLQIETIEFLLGSLVHTRNYQYQKTRFDSIKKNLMN</sequence>
<comment type="caution">
    <text evidence="2">The sequence shown here is derived from an EMBL/GenBank/DDBJ whole genome shotgun (WGS) entry which is preliminary data.</text>
</comment>
<dbReference type="EMBL" id="CAJEWN010004231">
    <property type="protein sequence ID" value="CAD2209487.1"/>
    <property type="molecule type" value="Genomic_DNA"/>
</dbReference>
<name>A0A6V7YF76_MELEN</name>
<gene>
    <name evidence="2" type="ORF">MENT_LOCUS63654</name>
</gene>